<reference evidence="4 7" key="1">
    <citation type="submission" date="2021-05" db="EMBL/GenBank/DDBJ databases">
        <title>Genome Assembly of Synthetic Allotetraploid Brassica napus Reveals Homoeologous Exchanges between Subgenomes.</title>
        <authorList>
            <person name="Davis J.T."/>
        </authorList>
    </citation>
    <scope>NUCLEOTIDE SEQUENCE [LARGE SCALE GENOMIC DNA]</scope>
    <source>
        <strain evidence="7">cv. Da-Ae</strain>
        <tissue evidence="4">Seedling</tissue>
    </source>
</reference>
<sequence length="260" mass="28385">MYLLLFISGHFRKDSILSKISRTMNSNSKTSVSGDLTSAKLVNSAGEPVNRSSETADSSVVARPKRGITGDSSANAVAGEARYKKRQGKAVVSSDKSDAVLSFRDVGLGPHEDAAHRRAGLIRSIFGFIPPGRIDTYLPHLVAGSIYRLTNFYGSKSKIVYRVVEPNVTVTFFWNSVLSVSADSTIGFDYVMMKYCLVVSDLCNFGCCNIALAWMISCFYLMSFTVTKVLHPEALDPEGILDGNLDEEAEDGKGNLLMRK</sequence>
<evidence type="ECO:0000313" key="7">
    <source>
        <dbReference type="Proteomes" id="UP000824890"/>
    </source>
</evidence>
<evidence type="ECO:0000313" key="1">
    <source>
        <dbReference type="EMBL" id="KAH0870423.1"/>
    </source>
</evidence>
<dbReference type="EMBL" id="JAGKQM010000009">
    <property type="protein sequence ID" value="KAH0910222.1"/>
    <property type="molecule type" value="Genomic_DNA"/>
</dbReference>
<evidence type="ECO:0000313" key="2">
    <source>
        <dbReference type="EMBL" id="KAH0881588.1"/>
    </source>
</evidence>
<dbReference type="EMBL" id="JAGKQM010000017">
    <property type="protein sequence ID" value="KAH0870423.1"/>
    <property type="molecule type" value="Genomic_DNA"/>
</dbReference>
<evidence type="ECO:0000313" key="6">
    <source>
        <dbReference type="EMBL" id="KAH0933627.1"/>
    </source>
</evidence>
<gene>
    <name evidence="6" type="ORF">HID58_010744</name>
    <name evidence="5" type="ORF">HID58_033543</name>
    <name evidence="4" type="ORF">HID58_046246</name>
    <name evidence="3" type="ORF">HID58_061476</name>
    <name evidence="2" type="ORF">HID58_068982</name>
    <name evidence="1" type="ORF">HID58_077445</name>
</gene>
<dbReference type="EMBL" id="JAGKQM010000012">
    <property type="protein sequence ID" value="KAH0896678.1"/>
    <property type="molecule type" value="Genomic_DNA"/>
</dbReference>
<evidence type="ECO:0000313" key="3">
    <source>
        <dbReference type="EMBL" id="KAH0885380.1"/>
    </source>
</evidence>
<comment type="caution">
    <text evidence="4">The sequence shown here is derived from an EMBL/GenBank/DDBJ whole genome shotgun (WGS) entry which is preliminary data.</text>
</comment>
<keyword evidence="7" id="KW-1185">Reference proteome</keyword>
<dbReference type="Proteomes" id="UP000824890">
    <property type="component" value="Unassembled WGS sequence"/>
</dbReference>
<evidence type="ECO:0000313" key="4">
    <source>
        <dbReference type="EMBL" id="KAH0896678.1"/>
    </source>
</evidence>
<dbReference type="EMBL" id="JAGKQM010000014">
    <property type="protein sequence ID" value="KAH0885380.1"/>
    <property type="molecule type" value="Genomic_DNA"/>
</dbReference>
<accession>A0ABQ8AWU2</accession>
<evidence type="ECO:0000313" key="5">
    <source>
        <dbReference type="EMBL" id="KAH0910222.1"/>
    </source>
</evidence>
<dbReference type="EMBL" id="JAGKQM010000015">
    <property type="protein sequence ID" value="KAH0881588.1"/>
    <property type="molecule type" value="Genomic_DNA"/>
</dbReference>
<proteinExistence type="predicted"/>
<dbReference type="EMBL" id="JAGKQM010000003">
    <property type="protein sequence ID" value="KAH0933627.1"/>
    <property type="molecule type" value="Genomic_DNA"/>
</dbReference>
<protein>
    <submittedName>
        <fullName evidence="4">Uncharacterized protein</fullName>
    </submittedName>
</protein>
<name>A0ABQ8AWU2_BRANA</name>
<organism evidence="4 7">
    <name type="scientific">Brassica napus</name>
    <name type="common">Rape</name>
    <dbReference type="NCBI Taxonomy" id="3708"/>
    <lineage>
        <taxon>Eukaryota</taxon>
        <taxon>Viridiplantae</taxon>
        <taxon>Streptophyta</taxon>
        <taxon>Embryophyta</taxon>
        <taxon>Tracheophyta</taxon>
        <taxon>Spermatophyta</taxon>
        <taxon>Magnoliopsida</taxon>
        <taxon>eudicotyledons</taxon>
        <taxon>Gunneridae</taxon>
        <taxon>Pentapetalae</taxon>
        <taxon>rosids</taxon>
        <taxon>malvids</taxon>
        <taxon>Brassicales</taxon>
        <taxon>Brassicaceae</taxon>
        <taxon>Brassiceae</taxon>
        <taxon>Brassica</taxon>
    </lineage>
</organism>